<keyword evidence="2" id="KW-1185">Reference proteome</keyword>
<evidence type="ECO:0008006" key="3">
    <source>
        <dbReference type="Google" id="ProtNLM"/>
    </source>
</evidence>
<dbReference type="EMBL" id="JBHSBY010000135">
    <property type="protein sequence ID" value="MFC4198184.1"/>
    <property type="molecule type" value="Genomic_DNA"/>
</dbReference>
<reference evidence="2" key="1">
    <citation type="journal article" date="2019" name="Int. J. Syst. Evol. Microbiol.">
        <title>The Global Catalogue of Microorganisms (GCM) 10K type strain sequencing project: providing services to taxonomists for standard genome sequencing and annotation.</title>
        <authorList>
            <consortium name="The Broad Institute Genomics Platform"/>
            <consortium name="The Broad Institute Genome Sequencing Center for Infectious Disease"/>
            <person name="Wu L."/>
            <person name="Ma J."/>
        </authorList>
    </citation>
    <scope>NUCLEOTIDE SEQUENCE [LARGE SCALE GENOMIC DNA]</scope>
    <source>
        <strain evidence="2">CCM 8689</strain>
    </source>
</reference>
<dbReference type="Proteomes" id="UP001595792">
    <property type="component" value="Unassembled WGS sequence"/>
</dbReference>
<evidence type="ECO:0000313" key="2">
    <source>
        <dbReference type="Proteomes" id="UP001595792"/>
    </source>
</evidence>
<gene>
    <name evidence="1" type="ORF">ACFOUY_15875</name>
</gene>
<proteinExistence type="predicted"/>
<organism evidence="1 2">
    <name type="scientific">Pedobacter jamesrossensis</name>
    <dbReference type="NCBI Taxonomy" id="1908238"/>
    <lineage>
        <taxon>Bacteria</taxon>
        <taxon>Pseudomonadati</taxon>
        <taxon>Bacteroidota</taxon>
        <taxon>Sphingobacteriia</taxon>
        <taxon>Sphingobacteriales</taxon>
        <taxon>Sphingobacteriaceae</taxon>
        <taxon>Pedobacter</taxon>
    </lineage>
</organism>
<sequence length="103" mass="11952">MIAKNLLLDTYFSAYKANYISAKNHGEGYLHQQEEFVLNEPVANYRRVIINTEEDIFVRNGLFKRLIPKLYGNQCSITSMQLSSTFGHSFVDACHIRTFQRQS</sequence>
<evidence type="ECO:0000313" key="1">
    <source>
        <dbReference type="EMBL" id="MFC4198184.1"/>
    </source>
</evidence>
<name>A0ABV8NMV3_9SPHI</name>
<comment type="caution">
    <text evidence="1">The sequence shown here is derived from an EMBL/GenBank/DDBJ whole genome shotgun (WGS) entry which is preliminary data.</text>
</comment>
<accession>A0ABV8NMV3</accession>
<protein>
    <recommendedName>
        <fullName evidence="3">HNH endonuclease</fullName>
    </recommendedName>
</protein>
<dbReference type="RefSeq" id="WP_378962091.1">
    <property type="nucleotide sequence ID" value="NZ_JBHRXC010000016.1"/>
</dbReference>